<organism evidence="1">
    <name type="scientific">Pelagomonas calceolata</name>
    <dbReference type="NCBI Taxonomy" id="35677"/>
    <lineage>
        <taxon>Eukaryota</taxon>
        <taxon>Sar</taxon>
        <taxon>Stramenopiles</taxon>
        <taxon>Ochrophyta</taxon>
        <taxon>Pelagophyceae</taxon>
        <taxon>Pelagomonadales</taxon>
        <taxon>Pelagomonadaceae</taxon>
        <taxon>Pelagomonas</taxon>
    </lineage>
</organism>
<dbReference type="Proteomes" id="UP000789595">
    <property type="component" value="Unassembled WGS sequence"/>
</dbReference>
<reference evidence="2" key="2">
    <citation type="submission" date="2021-11" db="EMBL/GenBank/DDBJ databases">
        <authorList>
            <consortium name="Genoscope - CEA"/>
            <person name="William W."/>
        </authorList>
    </citation>
    <scope>NUCLEOTIDE SEQUENCE</scope>
</reference>
<evidence type="ECO:0000313" key="3">
    <source>
        <dbReference type="Proteomes" id="UP000789595"/>
    </source>
</evidence>
<sequence length="153" mass="16586">MSTRTLTFKWRTTTERLDVPVGESPVTTAARHFGLVPARTTLVFRGKRYRLDDAVVDAADDLFGVVGDIMVLGTPAHQQLDAPSRAAAVARRVPVLGPLLACVCDAIVVLCVRARDDWAPALVRGLVAVTRGVGLFFTSLVPRAPSRARRRDP</sequence>
<accession>A0A7S4EE68</accession>
<evidence type="ECO:0000313" key="1">
    <source>
        <dbReference type="EMBL" id="CAE0707073.1"/>
    </source>
</evidence>
<keyword evidence="3" id="KW-1185">Reference proteome</keyword>
<gene>
    <name evidence="1" type="ORF">PCAL00307_LOCUS22524</name>
    <name evidence="2" type="ORF">PECAL_1P10120</name>
</gene>
<protein>
    <submittedName>
        <fullName evidence="1">Uncharacterized protein</fullName>
    </submittedName>
</protein>
<proteinExistence type="predicted"/>
<evidence type="ECO:0000313" key="2">
    <source>
        <dbReference type="EMBL" id="CAH0364639.1"/>
    </source>
</evidence>
<name>A0A7S4EE68_9STRA</name>
<reference evidence="1" key="1">
    <citation type="submission" date="2021-01" db="EMBL/GenBank/DDBJ databases">
        <authorList>
            <person name="Corre E."/>
            <person name="Pelletier E."/>
            <person name="Niang G."/>
            <person name="Scheremetjew M."/>
            <person name="Finn R."/>
            <person name="Kale V."/>
            <person name="Holt S."/>
            <person name="Cochrane G."/>
            <person name="Meng A."/>
            <person name="Brown T."/>
            <person name="Cohen L."/>
        </authorList>
    </citation>
    <scope>NUCLEOTIDE SEQUENCE</scope>
    <source>
        <strain evidence="1">CCMP1756</strain>
    </source>
</reference>
<dbReference type="EMBL" id="CAKKNE010000001">
    <property type="protein sequence ID" value="CAH0364639.1"/>
    <property type="molecule type" value="Genomic_DNA"/>
</dbReference>
<dbReference type="EMBL" id="HBIW01026108">
    <property type="protein sequence ID" value="CAE0707073.1"/>
    <property type="molecule type" value="Transcribed_RNA"/>
</dbReference>
<dbReference type="AlphaFoldDB" id="A0A7S4EE68"/>